<dbReference type="Gene3D" id="3.30.40.10">
    <property type="entry name" value="Zinc/RING finger domain, C3HC4 (zinc finger)"/>
    <property type="match status" value="1"/>
</dbReference>
<dbReference type="Gene3D" id="1.10.10.10">
    <property type="entry name" value="Winged helix-like DNA-binding domain superfamily/Winged helix DNA-binding domain"/>
    <property type="match status" value="1"/>
</dbReference>
<dbReference type="EMBL" id="ATAM02000007">
    <property type="protein sequence ID" value="KAL0247442.1"/>
    <property type="molecule type" value="Genomic_DNA"/>
</dbReference>
<dbReference type="RefSeq" id="XP_066613403.1">
    <property type="nucleotide sequence ID" value="XM_066758955.1"/>
</dbReference>
<dbReference type="InterPro" id="IPR019787">
    <property type="entry name" value="Znf_PHD-finger"/>
</dbReference>
<dbReference type="InterPro" id="IPR011011">
    <property type="entry name" value="Znf_FYVE_PHD"/>
</dbReference>
<feature type="domain" description="Phorbol-ester/DAG-type" evidence="15">
    <location>
        <begin position="8"/>
        <end position="63"/>
    </location>
</feature>
<dbReference type="Proteomes" id="UP000054399">
    <property type="component" value="Unassembled WGS sequence"/>
</dbReference>
<feature type="compositionally biased region" description="Acidic residues" evidence="13">
    <location>
        <begin position="724"/>
        <end position="743"/>
    </location>
</feature>
<dbReference type="InterPro" id="IPR040706">
    <property type="entry name" value="Zf-MYST"/>
</dbReference>
<keyword evidence="7" id="KW-0862">Zinc</keyword>
<keyword evidence="4" id="KW-0808">Transferase</keyword>
<keyword evidence="8" id="KW-0156">Chromatin regulator</keyword>
<dbReference type="PANTHER" id="PTHR10615:SF161">
    <property type="entry name" value="HISTONE ACETYLTRANSFERASE KAT7"/>
    <property type="match status" value="1"/>
</dbReference>
<evidence type="ECO:0000256" key="5">
    <source>
        <dbReference type="ARBA" id="ARBA00022723"/>
    </source>
</evidence>
<dbReference type="PROSITE" id="PS50016">
    <property type="entry name" value="ZF_PHD_2"/>
    <property type="match status" value="1"/>
</dbReference>
<evidence type="ECO:0000256" key="6">
    <source>
        <dbReference type="ARBA" id="ARBA00022771"/>
    </source>
</evidence>
<keyword evidence="6 11" id="KW-0863">Zinc-finger</keyword>
<evidence type="ECO:0000256" key="8">
    <source>
        <dbReference type="ARBA" id="ARBA00022853"/>
    </source>
</evidence>
<keyword evidence="5" id="KW-0479">Metal-binding</keyword>
<accession>A0ABR3BQH5</accession>
<reference evidence="17" key="2">
    <citation type="submission" date="2024-01" db="EMBL/GenBank/DDBJ databases">
        <title>Comparative genomics of Cryptococcus and Kwoniella reveals pathogenesis evolution and contrasting modes of karyotype evolution via chromosome fusion or intercentromeric recombination.</title>
        <authorList>
            <person name="Coelho M.A."/>
            <person name="David-Palma M."/>
            <person name="Shea T."/>
            <person name="Bowers K."/>
            <person name="Mcginley-Smith S."/>
            <person name="Mohammad A.W."/>
            <person name="Gnirke A."/>
            <person name="Yurkov A.M."/>
            <person name="Nowrousian M."/>
            <person name="Sun S."/>
            <person name="Cuomo C.A."/>
            <person name="Heitman J."/>
        </authorList>
    </citation>
    <scope>NUCLEOTIDE SEQUENCE</scope>
    <source>
        <strain evidence="17">IND107</strain>
    </source>
</reference>
<feature type="compositionally biased region" description="Basic and acidic residues" evidence="13">
    <location>
        <begin position="656"/>
        <end position="665"/>
    </location>
</feature>
<name>A0ABR3BQH5_9TREE</name>
<feature type="compositionally biased region" description="Low complexity" evidence="13">
    <location>
        <begin position="140"/>
        <end position="154"/>
    </location>
</feature>
<feature type="region of interest" description="Disordered" evidence="13">
    <location>
        <begin position="559"/>
        <end position="589"/>
    </location>
</feature>
<evidence type="ECO:0000259" key="14">
    <source>
        <dbReference type="PROSITE" id="PS50016"/>
    </source>
</evidence>
<feature type="compositionally biased region" description="Basic and acidic residues" evidence="13">
    <location>
        <begin position="711"/>
        <end position="723"/>
    </location>
</feature>
<dbReference type="EC" id="2.3.1.48" evidence="3 12"/>
<dbReference type="Gene3D" id="3.40.630.30">
    <property type="match status" value="1"/>
</dbReference>
<reference evidence="17" key="1">
    <citation type="submission" date="2015-01" db="EMBL/GenBank/DDBJ databases">
        <authorList>
            <consortium name="The Broad Institute Genomics Platform"/>
            <person name="Cuomo C."/>
            <person name="Litvintseva A."/>
            <person name="Chen Y."/>
            <person name="Heitman J."/>
            <person name="Sun S."/>
            <person name="Springer D."/>
            <person name="Dromer F."/>
            <person name="Young S."/>
            <person name="Zeng Q."/>
            <person name="Gargeya S."/>
            <person name="Abouelleil A."/>
            <person name="Alvarado L."/>
            <person name="Chapman S.B."/>
            <person name="Gainer-Dewar J."/>
            <person name="Goldberg J."/>
            <person name="Griggs A."/>
            <person name="Gujja S."/>
            <person name="Hansen M."/>
            <person name="Howarth C."/>
            <person name="Imamovic A."/>
            <person name="Larimer J."/>
            <person name="Murphy C."/>
            <person name="Naylor J."/>
            <person name="Pearson M."/>
            <person name="Priest M."/>
            <person name="Roberts A."/>
            <person name="Saif S."/>
            <person name="Shea T."/>
            <person name="Sykes S."/>
            <person name="Wortman J."/>
            <person name="Nusbaum C."/>
            <person name="Birren B."/>
        </authorList>
    </citation>
    <scope>NUCLEOTIDE SEQUENCE</scope>
    <source>
        <strain evidence="17">IND107</strain>
    </source>
</reference>
<protein>
    <recommendedName>
        <fullName evidence="3 12">Histone acetyltransferase</fullName>
        <ecNumber evidence="3 12">2.3.1.48</ecNumber>
    </recommendedName>
</protein>
<dbReference type="InterPro" id="IPR050603">
    <property type="entry name" value="MYST_HAT"/>
</dbReference>
<dbReference type="CDD" id="cd15526">
    <property type="entry name" value="PHD1_MOZ_d4"/>
    <property type="match status" value="1"/>
</dbReference>
<keyword evidence="10 12" id="KW-0539">Nucleus</keyword>
<dbReference type="SMART" id="SM00249">
    <property type="entry name" value="PHD"/>
    <property type="match status" value="2"/>
</dbReference>
<dbReference type="InterPro" id="IPR019786">
    <property type="entry name" value="Zinc_finger_PHD-type_CS"/>
</dbReference>
<evidence type="ECO:0000256" key="11">
    <source>
        <dbReference type="PROSITE-ProRule" id="PRU00146"/>
    </source>
</evidence>
<evidence type="ECO:0000313" key="17">
    <source>
        <dbReference type="EMBL" id="KAL0247442.1"/>
    </source>
</evidence>
<feature type="compositionally biased region" description="Basic residues" evidence="13">
    <location>
        <begin position="627"/>
        <end position="643"/>
    </location>
</feature>
<evidence type="ECO:0000256" key="1">
    <source>
        <dbReference type="ARBA" id="ARBA00004123"/>
    </source>
</evidence>
<evidence type="ECO:0000256" key="12">
    <source>
        <dbReference type="RuleBase" id="RU361211"/>
    </source>
</evidence>
<feature type="compositionally biased region" description="Polar residues" evidence="13">
    <location>
        <begin position="129"/>
        <end position="139"/>
    </location>
</feature>
<evidence type="ECO:0000256" key="3">
    <source>
        <dbReference type="ARBA" id="ARBA00013184"/>
    </source>
</evidence>
<gene>
    <name evidence="17" type="ORF">I308_104479</name>
</gene>
<dbReference type="InterPro" id="IPR001965">
    <property type="entry name" value="Znf_PHD"/>
</dbReference>
<dbReference type="InterPro" id="IPR002717">
    <property type="entry name" value="HAT_MYST-type"/>
</dbReference>
<evidence type="ECO:0000256" key="13">
    <source>
        <dbReference type="SAM" id="MobiDB-lite"/>
    </source>
</evidence>
<feature type="region of interest" description="Disordered" evidence="13">
    <location>
        <begin position="786"/>
        <end position="836"/>
    </location>
</feature>
<organism evidence="17 18">
    <name type="scientific">Cryptococcus tetragattii IND107</name>
    <dbReference type="NCBI Taxonomy" id="1296105"/>
    <lineage>
        <taxon>Eukaryota</taxon>
        <taxon>Fungi</taxon>
        <taxon>Dikarya</taxon>
        <taxon>Basidiomycota</taxon>
        <taxon>Agaricomycotina</taxon>
        <taxon>Tremellomycetes</taxon>
        <taxon>Tremellales</taxon>
        <taxon>Cryptococcaceae</taxon>
        <taxon>Cryptococcus</taxon>
        <taxon>Cryptococcus gattii species complex</taxon>
    </lineage>
</organism>
<evidence type="ECO:0000256" key="9">
    <source>
        <dbReference type="ARBA" id="ARBA00022990"/>
    </source>
</evidence>
<evidence type="ECO:0000256" key="7">
    <source>
        <dbReference type="ARBA" id="ARBA00022833"/>
    </source>
</evidence>
<dbReference type="InterPro" id="IPR002219">
    <property type="entry name" value="PKC_DAG/PE"/>
</dbReference>
<feature type="compositionally biased region" description="Polar residues" evidence="13">
    <location>
        <begin position="290"/>
        <end position="299"/>
    </location>
</feature>
<feature type="region of interest" description="Disordered" evidence="13">
    <location>
        <begin position="625"/>
        <end position="665"/>
    </location>
</feature>
<dbReference type="GeneID" id="91991335"/>
<proteinExistence type="inferred from homology"/>
<comment type="catalytic activity">
    <reaction evidence="12">
        <text>L-lysyl-[protein] + acetyl-CoA = N(6)-acetyl-L-lysyl-[protein] + CoA + H(+)</text>
        <dbReference type="Rhea" id="RHEA:45948"/>
        <dbReference type="Rhea" id="RHEA-COMP:9752"/>
        <dbReference type="Rhea" id="RHEA-COMP:10731"/>
        <dbReference type="ChEBI" id="CHEBI:15378"/>
        <dbReference type="ChEBI" id="CHEBI:29969"/>
        <dbReference type="ChEBI" id="CHEBI:57287"/>
        <dbReference type="ChEBI" id="CHEBI:57288"/>
        <dbReference type="ChEBI" id="CHEBI:61930"/>
        <dbReference type="EC" id="2.3.1.48"/>
    </reaction>
</comment>
<dbReference type="Gene3D" id="3.30.60.60">
    <property type="entry name" value="N-acetyl transferase-like"/>
    <property type="match status" value="1"/>
</dbReference>
<keyword evidence="18" id="KW-1185">Reference proteome</keyword>
<feature type="region of interest" description="Disordered" evidence="13">
    <location>
        <begin position="708"/>
        <end position="744"/>
    </location>
</feature>
<dbReference type="SUPFAM" id="SSF55729">
    <property type="entry name" value="Acyl-CoA N-acyltransferases (Nat)"/>
    <property type="match status" value="1"/>
</dbReference>
<dbReference type="InterPro" id="IPR016181">
    <property type="entry name" value="Acyl_CoA_acyltransferase"/>
</dbReference>
<evidence type="ECO:0000259" key="16">
    <source>
        <dbReference type="PROSITE" id="PS51726"/>
    </source>
</evidence>
<dbReference type="PROSITE" id="PS50081">
    <property type="entry name" value="ZF_DAG_PE_2"/>
    <property type="match status" value="1"/>
</dbReference>
<dbReference type="PANTHER" id="PTHR10615">
    <property type="entry name" value="HISTONE ACETYLTRANSFERASE"/>
    <property type="match status" value="1"/>
</dbReference>
<feature type="domain" description="PHD-type" evidence="14">
    <location>
        <begin position="74"/>
        <end position="127"/>
    </location>
</feature>
<evidence type="ECO:0000256" key="10">
    <source>
        <dbReference type="ARBA" id="ARBA00023242"/>
    </source>
</evidence>
<feature type="region of interest" description="Disordered" evidence="13">
    <location>
        <begin position="128"/>
        <end position="241"/>
    </location>
</feature>
<dbReference type="SUPFAM" id="SSF57903">
    <property type="entry name" value="FYVE/PHD zinc finger"/>
    <property type="match status" value="2"/>
</dbReference>
<dbReference type="PROSITE" id="PS51726">
    <property type="entry name" value="MYST_HAT"/>
    <property type="match status" value="1"/>
</dbReference>
<feature type="domain" description="MYST-type HAT" evidence="16">
    <location>
        <begin position="342"/>
        <end position="654"/>
    </location>
</feature>
<comment type="caution">
    <text evidence="17">The sequence shown here is derived from an EMBL/GenBank/DDBJ whole genome shotgun (WGS) entry which is preliminary data.</text>
</comment>
<sequence>MQTPVHHGHRLHGQGAVIREDFCSFCGGTDTINKQGVQETMVSCAACGRSGHPTCLNMLTPKLRKRVMMYDWHCIECKMCEQCEIKGDDSRLMFCDTCDRGWHSYCLNPPLAKPPKGSWHCPKCLSPPAVSSASISNPKSAARPSKSRPQPSKPGKTRPASTPNPSSNRRRPKQSLAGDDALFTSHRIKVKIPNPDSQYRDSEEGRGTPMIVRLKVPKRPVEEEPEEEKVPYGGVITGDDADTTRTKITKADKEAYEMARKAAEKQLGGPIPARETSRPGSPIPMASPSGKVTPSSKFPATSRPLRDRLLHQTLPEAYPFPSTPGPSTPGATQEVTPWTGSARLEKIKTIRFGPYDINTWYSAPYPEEYAYVPDGRLWLCEFCLKYMKSGFAATRHRLKCKSRHPPGDEIYREGAVSVFEVDGRKNKIYCQNLCLLAKMFLDHKTLYYDVEPFLFYVMTEVDELGARFVGYFSKEKRSMDNNVSCIMTLPVRQRKGWGQLLIDFSYLLSKKEGRTGSPEKPLSGLGAVSYKSYWRFTVFKYLLDAISPSSNHTLELPRISEATPGPTSEFDFKCNPDTKPTPPRITSNGISKATSMTLEDIFSTLSAEGMINVLDDLTADTIEKIPSRARARGRSRGRPNVNRRKTDPNGSGTPDPQRHQDEDDHVKIPKRYEILLDKAYIQAVVEKHEKKGYLKLVPERLKYHPFLVARQTEERGSGGKNREEEDGNEEEGEEDKGNEDESENGVVRFVDSIAEAAHIIAQSHKHLHPVPPSTVSCTSHPSVYSIPTPNHNPIPDPNTTSPARNLRKRKPDVALETPVRQLRSRDSMRGRMGTSPRTLRKRNAVALGEGIAEEGEGNQAFSKLNRLPVKSVTQFADGEIPIDPALLEESITLDPSIYGSVGEERYDDDAEGEEYIGEDDDAEGEEYIEEEEDAEVSGFGFALTLYIIVVHVMNV</sequence>
<dbReference type="InterPro" id="IPR013083">
    <property type="entry name" value="Znf_RING/FYVE/PHD"/>
</dbReference>
<keyword evidence="9" id="KW-0007">Acetylation</keyword>
<evidence type="ECO:0000256" key="2">
    <source>
        <dbReference type="ARBA" id="ARBA00010107"/>
    </source>
</evidence>
<feature type="region of interest" description="Disordered" evidence="13">
    <location>
        <begin position="263"/>
        <end position="302"/>
    </location>
</feature>
<dbReference type="InterPro" id="IPR036388">
    <property type="entry name" value="WH-like_DNA-bd_sf"/>
</dbReference>
<dbReference type="Pfam" id="PF01853">
    <property type="entry name" value="MOZ_SAS"/>
    <property type="match status" value="1"/>
</dbReference>
<comment type="subcellular location">
    <subcellularLocation>
        <location evidence="1 12">Nucleus</location>
    </subcellularLocation>
</comment>
<comment type="similarity">
    <text evidence="2 12">Belongs to the MYST (SAS/MOZ) family.</text>
</comment>
<dbReference type="Pfam" id="PF00628">
    <property type="entry name" value="PHD"/>
    <property type="match status" value="1"/>
</dbReference>
<dbReference type="PROSITE" id="PS01359">
    <property type="entry name" value="ZF_PHD_1"/>
    <property type="match status" value="1"/>
</dbReference>
<dbReference type="Pfam" id="PF17772">
    <property type="entry name" value="zf-MYST"/>
    <property type="match status" value="1"/>
</dbReference>
<evidence type="ECO:0000256" key="4">
    <source>
        <dbReference type="ARBA" id="ARBA00022679"/>
    </source>
</evidence>
<evidence type="ECO:0000259" key="15">
    <source>
        <dbReference type="PROSITE" id="PS50081"/>
    </source>
</evidence>
<evidence type="ECO:0000313" key="18">
    <source>
        <dbReference type="Proteomes" id="UP000054399"/>
    </source>
</evidence>